<evidence type="ECO:0000313" key="2">
    <source>
        <dbReference type="EMBL" id="ATD62972.1"/>
    </source>
</evidence>
<accession>A0A290X1E1</accession>
<organism evidence="2 3">
    <name type="scientific">Janthinobacterium svalbardensis</name>
    <dbReference type="NCBI Taxonomy" id="368607"/>
    <lineage>
        <taxon>Bacteria</taxon>
        <taxon>Pseudomonadati</taxon>
        <taxon>Pseudomonadota</taxon>
        <taxon>Betaproteobacteria</taxon>
        <taxon>Burkholderiales</taxon>
        <taxon>Oxalobacteraceae</taxon>
        <taxon>Janthinobacterium</taxon>
    </lineage>
</organism>
<dbReference type="KEGG" id="jsv:CNX70_24620"/>
<dbReference type="EMBL" id="CP023422">
    <property type="protein sequence ID" value="ATD62972.1"/>
    <property type="molecule type" value="Genomic_DNA"/>
</dbReference>
<keyword evidence="3" id="KW-1185">Reference proteome</keyword>
<dbReference type="InterPro" id="IPR049458">
    <property type="entry name" value="EpsG-like"/>
</dbReference>
<feature type="transmembrane region" description="Helical" evidence="1">
    <location>
        <begin position="147"/>
        <end position="171"/>
    </location>
</feature>
<feature type="transmembrane region" description="Helical" evidence="1">
    <location>
        <begin position="177"/>
        <end position="196"/>
    </location>
</feature>
<feature type="transmembrane region" description="Helical" evidence="1">
    <location>
        <begin position="100"/>
        <end position="117"/>
    </location>
</feature>
<feature type="transmembrane region" description="Helical" evidence="1">
    <location>
        <begin position="76"/>
        <end position="93"/>
    </location>
</feature>
<evidence type="ECO:0008006" key="4">
    <source>
        <dbReference type="Google" id="ProtNLM"/>
    </source>
</evidence>
<keyword evidence="1" id="KW-0472">Membrane</keyword>
<gene>
    <name evidence="2" type="ORF">CNX70_24620</name>
</gene>
<feature type="transmembrane region" description="Helical" evidence="1">
    <location>
        <begin position="283"/>
        <end position="303"/>
    </location>
</feature>
<feature type="transmembrane region" description="Helical" evidence="1">
    <location>
        <begin position="312"/>
        <end position="330"/>
    </location>
</feature>
<keyword evidence="1" id="KW-1133">Transmembrane helix</keyword>
<keyword evidence="1" id="KW-0812">Transmembrane</keyword>
<dbReference type="AlphaFoldDB" id="A0A290X1E1"/>
<protein>
    <recommendedName>
        <fullName evidence="4">EpsG family protein</fullName>
    </recommendedName>
</protein>
<evidence type="ECO:0000313" key="3">
    <source>
        <dbReference type="Proteomes" id="UP000218437"/>
    </source>
</evidence>
<dbReference type="Pfam" id="PF14897">
    <property type="entry name" value="EpsG"/>
    <property type="match status" value="1"/>
</dbReference>
<name>A0A290X1E1_9BURK</name>
<sequence>MKPIRLTDTSQTRLLLGLAFLLVCIAGFRQVGFDRDSLQYLESYQQFSGLLGADFKTREPTFWLITAIAKMLPGDGFRWVLLAYAALGMAINVKAIQKISPYPIMALICFVFLYFPLHTMTQIRASIACGLLLLAIPDIADRRLKDFLIKVGMATLFHYSAIILVPLYLIRLNRLDFKLYAILPLATLAFSLVNGLLLQAMAFLALALPEVLGYKISIYLTLLESEEKAPINLFSLYYLSVIFVYYLCIFNIHKFSSKYEVLCIKILGWSLGIYYAMSFLPVVAVRISEMLGVVIVIVIPALVHKIRGRNEVLLIAYAWLFVIFFNNVILHELFNF</sequence>
<evidence type="ECO:0000256" key="1">
    <source>
        <dbReference type="SAM" id="Phobius"/>
    </source>
</evidence>
<reference evidence="2 3" key="1">
    <citation type="submission" date="2017-09" db="EMBL/GenBank/DDBJ databases">
        <title>Complete genome sequence of Janthinobacterium svalbardensis PAMC 27463.</title>
        <authorList>
            <person name="Cho Y.-J."/>
            <person name="Cho A."/>
            <person name="Kim O.-S."/>
            <person name="Lee J.-I."/>
        </authorList>
    </citation>
    <scope>NUCLEOTIDE SEQUENCE [LARGE SCALE GENOMIC DNA]</scope>
    <source>
        <strain evidence="2 3">PAMC 27463</strain>
    </source>
</reference>
<feature type="transmembrane region" description="Helical" evidence="1">
    <location>
        <begin position="259"/>
        <end position="277"/>
    </location>
</feature>
<feature type="transmembrane region" description="Helical" evidence="1">
    <location>
        <begin position="234"/>
        <end position="252"/>
    </location>
</feature>
<dbReference type="Proteomes" id="UP000218437">
    <property type="component" value="Chromosome"/>
</dbReference>
<dbReference type="RefSeq" id="WP_096237691.1">
    <property type="nucleotide sequence ID" value="NZ_CP023422.1"/>
</dbReference>
<proteinExistence type="predicted"/>